<feature type="domain" description="Methyltransferase" evidence="1">
    <location>
        <begin position="45"/>
        <end position="138"/>
    </location>
</feature>
<reference evidence="2" key="1">
    <citation type="submission" date="2020-05" db="EMBL/GenBank/DDBJ databases">
        <authorList>
            <person name="Chiriac C."/>
            <person name="Salcher M."/>
            <person name="Ghai R."/>
            <person name="Kavagutti S V."/>
        </authorList>
    </citation>
    <scope>NUCLEOTIDE SEQUENCE</scope>
</reference>
<proteinExistence type="predicted"/>
<dbReference type="Gene3D" id="3.40.50.150">
    <property type="entry name" value="Vaccinia Virus protein VP39"/>
    <property type="match status" value="1"/>
</dbReference>
<dbReference type="Pfam" id="PF13649">
    <property type="entry name" value="Methyltransf_25"/>
    <property type="match status" value="1"/>
</dbReference>
<dbReference type="InterPro" id="IPR041698">
    <property type="entry name" value="Methyltransf_25"/>
</dbReference>
<evidence type="ECO:0000313" key="2">
    <source>
        <dbReference type="EMBL" id="CAB4738542.1"/>
    </source>
</evidence>
<name>A0A6J6SUI4_9ZZZZ</name>
<gene>
    <name evidence="2" type="ORF">UFOPK2658_02143</name>
</gene>
<dbReference type="Gene3D" id="2.20.25.570">
    <property type="match status" value="1"/>
</dbReference>
<dbReference type="SUPFAM" id="SSF53335">
    <property type="entry name" value="S-adenosyl-L-methionine-dependent methyltransferases"/>
    <property type="match status" value="1"/>
</dbReference>
<dbReference type="EMBL" id="CAEZYH010000205">
    <property type="protein sequence ID" value="CAB4738542.1"/>
    <property type="molecule type" value="Genomic_DNA"/>
</dbReference>
<protein>
    <submittedName>
        <fullName evidence="2">Unannotated protein</fullName>
    </submittedName>
</protein>
<dbReference type="InterPro" id="IPR029063">
    <property type="entry name" value="SAM-dependent_MTases_sf"/>
</dbReference>
<dbReference type="CDD" id="cd02440">
    <property type="entry name" value="AdoMet_MTases"/>
    <property type="match status" value="1"/>
</dbReference>
<sequence length="247" mass="26991">MKGYDDSTYGDSFADVYDDWYEDVSDVNATVRTLQELAGDGPFHELGIGTGRLALALAQTGATVSGIDSSALMLQRLEQKAADRGLNIEAIKGDMVDDMPVGPFAAIFVAYNTIFSVQTYARQQALFANVATRLAPGGVFVVEAIVPDPQRPAGSTVGVRSMKADRVVLSVDMHDPEAQHVDGQFVEFTEAGGVRLRPWSIRYSYPHELDDMAATVGLRLSHRWMNMNQEPFTLDAETHVSVYTHSS</sequence>
<organism evidence="2">
    <name type="scientific">freshwater metagenome</name>
    <dbReference type="NCBI Taxonomy" id="449393"/>
    <lineage>
        <taxon>unclassified sequences</taxon>
        <taxon>metagenomes</taxon>
        <taxon>ecological metagenomes</taxon>
    </lineage>
</organism>
<accession>A0A6J6SUI4</accession>
<evidence type="ECO:0000259" key="1">
    <source>
        <dbReference type="Pfam" id="PF13649"/>
    </source>
</evidence>
<dbReference type="AlphaFoldDB" id="A0A6J6SUI4"/>